<dbReference type="Proteomes" id="UP001620295">
    <property type="component" value="Unassembled WGS sequence"/>
</dbReference>
<evidence type="ECO:0000259" key="3">
    <source>
        <dbReference type="SMART" id="SM00331"/>
    </source>
</evidence>
<dbReference type="RefSeq" id="WP_404748962.1">
    <property type="nucleotide sequence ID" value="NZ_JBJDQH010000031.1"/>
</dbReference>
<dbReference type="InterPro" id="IPR003018">
    <property type="entry name" value="GAF"/>
</dbReference>
<evidence type="ECO:0000313" key="5">
    <source>
        <dbReference type="Proteomes" id="UP001620295"/>
    </source>
</evidence>
<proteinExistence type="predicted"/>
<name>A0ABW8M3M5_9ACTN</name>
<dbReference type="InterPro" id="IPR052016">
    <property type="entry name" value="Bact_Sigma-Reg"/>
</dbReference>
<dbReference type="SUPFAM" id="SSF55874">
    <property type="entry name" value="ATPase domain of HSP90 chaperone/DNA topoisomerase II/histidine kinase"/>
    <property type="match status" value="1"/>
</dbReference>
<keyword evidence="1" id="KW-0378">Hydrolase</keyword>
<dbReference type="InterPro" id="IPR001932">
    <property type="entry name" value="PPM-type_phosphatase-like_dom"/>
</dbReference>
<organism evidence="4 5">
    <name type="scientific">Streptomyces milbemycinicus</name>
    <dbReference type="NCBI Taxonomy" id="476552"/>
    <lineage>
        <taxon>Bacteria</taxon>
        <taxon>Bacillati</taxon>
        <taxon>Actinomycetota</taxon>
        <taxon>Actinomycetes</taxon>
        <taxon>Kitasatosporales</taxon>
        <taxon>Streptomycetaceae</taxon>
        <taxon>Streptomyces</taxon>
    </lineage>
</organism>
<sequence>MASVPENGTSYGASRSLTPQYAQFEALLVAALDEAVRDLDSITGIIYLVEDRGSWLHAAMFGGTPPTIFTMPERMPLDSPYASSVACRTGTVVVIGEPVMRPDDPGLARLVPFPYAVASTPLQAQGSRFGALSVIRIPSRVGLLSDEQRRRLRSIGDRLAQNLVPLADDCLPLPSTYQPSLVPVFSSDMQKTSAQAAVWGLPDVPGSSGMALMYQLYKLCAALNQAIEIHDVVVAAQSRLMRPCRAQSLLLSTVSNGRLWVAGYCGIAPNLLRQLHGSSSHSSSPIADALYGRDPLLFPDRGHLLAAYPDAWDDGQRAWAFLPLRSSGNPVGVCCLGFAEERVFEPEEQAIMMMMADLLGQALERVRLSESEHALAESLQRGLLPRTLRDLPEVITTARYLPASPAAGIGGDWYDGITLPDGRICLVVGDVEGHNVESSAIMGQLRSAVLAYAREDHGPAVILTRTSHLLTELDTELLATCCCVRLDPADGAAEVALAGHPTPLVRRPDGRVETLDVPADVPLGIHSATPYRAYEINLAPGSLLLLYTDGLTPGHSSEAVAGVHRLLAEGSQSNEHNLEGLADRLLATAPSLPERYDDAVLLLARYERAVPDAHHRISRMEIQRHDLQGVQATRAFMRDNLRSWGRGAMTDDLELMASEVVTNALIHADSDVELRLRNYPDHIRLEVRDFDATPPVPSSLSATEEENAQAEHGRGLIIVDALATAWGSSPSGRGKTVWFELSP</sequence>
<dbReference type="PANTHER" id="PTHR43156:SF2">
    <property type="entry name" value="STAGE II SPORULATION PROTEIN E"/>
    <property type="match status" value="1"/>
</dbReference>
<dbReference type="PANTHER" id="PTHR43156">
    <property type="entry name" value="STAGE II SPORULATION PROTEIN E-RELATED"/>
    <property type="match status" value="1"/>
</dbReference>
<accession>A0ABW8M3M5</accession>
<dbReference type="Pfam" id="PF13581">
    <property type="entry name" value="HATPase_c_2"/>
    <property type="match status" value="1"/>
</dbReference>
<protein>
    <submittedName>
        <fullName evidence="4">SpoIIE family protein phosphatase</fullName>
    </submittedName>
</protein>
<dbReference type="SUPFAM" id="SSF55781">
    <property type="entry name" value="GAF domain-like"/>
    <property type="match status" value="2"/>
</dbReference>
<reference evidence="4 5" key="1">
    <citation type="submission" date="2024-11" db="EMBL/GenBank/DDBJ databases">
        <title>The Natural Products Discovery Center: Release of the First 8490 Sequenced Strains for Exploring Actinobacteria Biosynthetic Diversity.</title>
        <authorList>
            <person name="Kalkreuter E."/>
            <person name="Kautsar S.A."/>
            <person name="Yang D."/>
            <person name="Bader C.D."/>
            <person name="Teijaro C.N."/>
            <person name="Fluegel L."/>
            <person name="Davis C.M."/>
            <person name="Simpson J.R."/>
            <person name="Lauterbach L."/>
            <person name="Steele A.D."/>
            <person name="Gui C."/>
            <person name="Meng S."/>
            <person name="Li G."/>
            <person name="Viehrig K."/>
            <person name="Ye F."/>
            <person name="Su P."/>
            <person name="Kiefer A.F."/>
            <person name="Nichols A."/>
            <person name="Cepeda A.J."/>
            <person name="Yan W."/>
            <person name="Fan B."/>
            <person name="Jiang Y."/>
            <person name="Adhikari A."/>
            <person name="Zheng C.-J."/>
            <person name="Schuster L."/>
            <person name="Cowan T.M."/>
            <person name="Smanski M.J."/>
            <person name="Chevrette M.G."/>
            <person name="De Carvalho L.P.S."/>
            <person name="Shen B."/>
        </authorList>
    </citation>
    <scope>NUCLEOTIDE SEQUENCE [LARGE SCALE GENOMIC DNA]</scope>
    <source>
        <strain evidence="4 5">NPDC020863</strain>
    </source>
</reference>
<dbReference type="InterPro" id="IPR029016">
    <property type="entry name" value="GAF-like_dom_sf"/>
</dbReference>
<dbReference type="InterPro" id="IPR036457">
    <property type="entry name" value="PPM-type-like_dom_sf"/>
</dbReference>
<dbReference type="Gene3D" id="3.60.40.10">
    <property type="entry name" value="PPM-type phosphatase domain"/>
    <property type="match status" value="1"/>
</dbReference>
<dbReference type="EMBL" id="JBJDQH010000031">
    <property type="protein sequence ID" value="MFK4272765.1"/>
    <property type="molecule type" value="Genomic_DNA"/>
</dbReference>
<dbReference type="SUPFAM" id="SSF81606">
    <property type="entry name" value="PP2C-like"/>
    <property type="match status" value="1"/>
</dbReference>
<feature type="domain" description="PPM-type phosphatase" evidence="3">
    <location>
        <begin position="394"/>
        <end position="606"/>
    </location>
</feature>
<dbReference type="SMART" id="SM00331">
    <property type="entry name" value="PP2C_SIG"/>
    <property type="match status" value="1"/>
</dbReference>
<dbReference type="CDD" id="cd16936">
    <property type="entry name" value="HATPase_RsbW-like"/>
    <property type="match status" value="1"/>
</dbReference>
<feature type="domain" description="GAF" evidence="2">
    <location>
        <begin position="225"/>
        <end position="373"/>
    </location>
</feature>
<dbReference type="Pfam" id="PF07228">
    <property type="entry name" value="SpoIIE"/>
    <property type="match status" value="1"/>
</dbReference>
<evidence type="ECO:0000259" key="2">
    <source>
        <dbReference type="SMART" id="SM00065"/>
    </source>
</evidence>
<dbReference type="Gene3D" id="3.30.450.40">
    <property type="match status" value="2"/>
</dbReference>
<dbReference type="SMART" id="SM00065">
    <property type="entry name" value="GAF"/>
    <property type="match status" value="1"/>
</dbReference>
<gene>
    <name evidence="4" type="ORF">ACI2L5_49050</name>
</gene>
<dbReference type="Gene3D" id="3.30.565.10">
    <property type="entry name" value="Histidine kinase-like ATPase, C-terminal domain"/>
    <property type="match status" value="1"/>
</dbReference>
<dbReference type="InterPro" id="IPR036890">
    <property type="entry name" value="HATPase_C_sf"/>
</dbReference>
<evidence type="ECO:0000313" key="4">
    <source>
        <dbReference type="EMBL" id="MFK4272765.1"/>
    </source>
</evidence>
<dbReference type="InterPro" id="IPR003594">
    <property type="entry name" value="HATPase_dom"/>
</dbReference>
<keyword evidence="5" id="KW-1185">Reference proteome</keyword>
<evidence type="ECO:0000256" key="1">
    <source>
        <dbReference type="ARBA" id="ARBA00022801"/>
    </source>
</evidence>
<comment type="caution">
    <text evidence="4">The sequence shown here is derived from an EMBL/GenBank/DDBJ whole genome shotgun (WGS) entry which is preliminary data.</text>
</comment>
<dbReference type="Pfam" id="PF13185">
    <property type="entry name" value="GAF_2"/>
    <property type="match status" value="1"/>
</dbReference>